<dbReference type="InterPro" id="IPR004843">
    <property type="entry name" value="Calcineurin-like_PHP"/>
</dbReference>
<name>A0A0D9QNN7_PLAFR</name>
<dbReference type="SUPFAM" id="SSF56300">
    <property type="entry name" value="Metallo-dependent phosphatases"/>
    <property type="match status" value="1"/>
</dbReference>
<keyword evidence="3" id="KW-1185">Reference proteome</keyword>
<dbReference type="AlphaFoldDB" id="A0A0D9QNN7"/>
<dbReference type="OrthoDB" id="45007at2759"/>
<dbReference type="RefSeq" id="XP_012334885.1">
    <property type="nucleotide sequence ID" value="XM_012479462.1"/>
</dbReference>
<dbReference type="VEuPathDB" id="PlasmoDB:AK88_01827"/>
<gene>
    <name evidence="2" type="ORF">AK88_01827</name>
</gene>
<sequence>MVLIKVQNNEGKTVNEGKFNPFCFVLYGDIQYGMIRANHGWYEERKLLKEAITKTNKIKPSFVITMGDLANKFPIDDLQVAQFNDLKSDFEQLDKSIDLYVFCGNHDVGNEPTHETIQNFEHFWGDTYYSYIYNNCGFIVLNSAVFFNDTHVADLKEKQFLWLEETLKKMVAKNVKHKFLFLHHALMYDDIEEDENIGLIYGEKFHNYSEKNKFHIRKECRMVIYDMLKKYKVSHVFCAHLHANREKNIDANIKQITISAVGMQAADDQSGLMVVQVSEEGVDYKYYPFEFVPSFVKV</sequence>
<dbReference type="PANTHER" id="PTHR43143:SF1">
    <property type="entry name" value="SERINE_THREONINE-PROTEIN PHOSPHATASE CPPED1"/>
    <property type="match status" value="1"/>
</dbReference>
<dbReference type="PANTHER" id="PTHR43143">
    <property type="entry name" value="METALLOPHOSPHOESTERASE, CALCINEURIN SUPERFAMILY"/>
    <property type="match status" value="1"/>
</dbReference>
<dbReference type="InterPro" id="IPR051918">
    <property type="entry name" value="STPP_CPPED1"/>
</dbReference>
<dbReference type="InterPro" id="IPR029052">
    <property type="entry name" value="Metallo-depent_PP-like"/>
</dbReference>
<dbReference type="OMA" id="NEPTHET"/>
<evidence type="ECO:0000313" key="2">
    <source>
        <dbReference type="EMBL" id="KJP88548.1"/>
    </source>
</evidence>
<dbReference type="GO" id="GO:0016787">
    <property type="term" value="F:hydrolase activity"/>
    <property type="evidence" value="ECO:0007669"/>
    <property type="project" value="InterPro"/>
</dbReference>
<accession>A0A0D9QNN7</accession>
<feature type="domain" description="Calcineurin-like phosphoesterase" evidence="1">
    <location>
        <begin position="25"/>
        <end position="243"/>
    </location>
</feature>
<dbReference type="GeneID" id="24267141"/>
<dbReference type="EMBL" id="KQ001660">
    <property type="protein sequence ID" value="KJP88548.1"/>
    <property type="molecule type" value="Genomic_DNA"/>
</dbReference>
<evidence type="ECO:0000313" key="3">
    <source>
        <dbReference type="Proteomes" id="UP000054561"/>
    </source>
</evidence>
<proteinExistence type="predicted"/>
<reference evidence="2 3" key="1">
    <citation type="submission" date="2014-03" db="EMBL/GenBank/DDBJ databases">
        <title>The Genome Sequence of Plasmodium fragile nilgiri.</title>
        <authorList>
            <consortium name="The Broad Institute Genomics Platform"/>
            <consortium name="The Broad Institute Genome Sequencing Center for Infectious Disease"/>
            <person name="Neafsey D."/>
            <person name="Duraisingh M."/>
            <person name="Young S.K."/>
            <person name="Zeng Q."/>
            <person name="Gargeya S."/>
            <person name="Abouelleil A."/>
            <person name="Alvarado L."/>
            <person name="Chapman S.B."/>
            <person name="Gainer-Dewar J."/>
            <person name="Goldberg J."/>
            <person name="Griggs A."/>
            <person name="Gujja S."/>
            <person name="Hansen M."/>
            <person name="Howarth C."/>
            <person name="Imamovic A."/>
            <person name="Larimer J."/>
            <person name="Pearson M."/>
            <person name="Poon T.W."/>
            <person name="Priest M."/>
            <person name="Roberts A."/>
            <person name="Saif S."/>
            <person name="Shea T."/>
            <person name="Sykes S."/>
            <person name="Wortman J."/>
            <person name="Nusbaum C."/>
            <person name="Birren B."/>
        </authorList>
    </citation>
    <scope>NUCLEOTIDE SEQUENCE [LARGE SCALE GENOMIC DNA]</scope>
    <source>
        <strain evidence="3">nilgiri</strain>
    </source>
</reference>
<protein>
    <recommendedName>
        <fullName evidence="1">Calcineurin-like phosphoesterase domain-containing protein</fullName>
    </recommendedName>
</protein>
<organism evidence="2 3">
    <name type="scientific">Plasmodium fragile</name>
    <dbReference type="NCBI Taxonomy" id="5857"/>
    <lineage>
        <taxon>Eukaryota</taxon>
        <taxon>Sar</taxon>
        <taxon>Alveolata</taxon>
        <taxon>Apicomplexa</taxon>
        <taxon>Aconoidasida</taxon>
        <taxon>Haemosporida</taxon>
        <taxon>Plasmodiidae</taxon>
        <taxon>Plasmodium</taxon>
        <taxon>Plasmodium (Plasmodium)</taxon>
    </lineage>
</organism>
<dbReference type="Proteomes" id="UP000054561">
    <property type="component" value="Unassembled WGS sequence"/>
</dbReference>
<dbReference type="Pfam" id="PF00149">
    <property type="entry name" value="Metallophos"/>
    <property type="match status" value="1"/>
</dbReference>
<evidence type="ECO:0000259" key="1">
    <source>
        <dbReference type="Pfam" id="PF00149"/>
    </source>
</evidence>
<dbReference type="Gene3D" id="3.60.21.10">
    <property type="match status" value="1"/>
</dbReference>